<dbReference type="PANTHER" id="PTHR38445">
    <property type="entry name" value="HTH-TYPE TRANSCRIPTIONAL REPRESSOR YTRA"/>
    <property type="match status" value="1"/>
</dbReference>
<dbReference type="InterPro" id="IPR000524">
    <property type="entry name" value="Tscrpt_reg_HTH_GntR"/>
</dbReference>
<dbReference type="RefSeq" id="WP_249301740.1">
    <property type="nucleotide sequence ID" value="NZ_CP060634.1"/>
</dbReference>
<dbReference type="InterPro" id="IPR036390">
    <property type="entry name" value="WH_DNA-bd_sf"/>
</dbReference>
<dbReference type="AlphaFoldDB" id="A0A7G9G2G0"/>
<dbReference type="GO" id="GO:0003677">
    <property type="term" value="F:DNA binding"/>
    <property type="evidence" value="ECO:0007669"/>
    <property type="project" value="UniProtKB-KW"/>
</dbReference>
<reference evidence="5 6" key="1">
    <citation type="submission" date="2020-08" db="EMBL/GenBank/DDBJ databases">
        <authorList>
            <person name="Liu C."/>
            <person name="Sun Q."/>
        </authorList>
    </citation>
    <scope>NUCLEOTIDE SEQUENCE [LARGE SCALE GENOMIC DNA]</scope>
    <source>
        <strain evidence="5 6">NSJ-38</strain>
    </source>
</reference>
<feature type="domain" description="HTH gntR-type" evidence="4">
    <location>
        <begin position="242"/>
        <end position="310"/>
    </location>
</feature>
<evidence type="ECO:0000256" key="1">
    <source>
        <dbReference type="ARBA" id="ARBA00023015"/>
    </source>
</evidence>
<dbReference type="Pfam" id="PF00392">
    <property type="entry name" value="GntR"/>
    <property type="match status" value="2"/>
</dbReference>
<dbReference type="KEGG" id="qdo:H9Q78_11120"/>
<dbReference type="InterPro" id="IPR036388">
    <property type="entry name" value="WH-like_DNA-bd_sf"/>
</dbReference>
<dbReference type="Proteomes" id="UP000515823">
    <property type="component" value="Chromosome"/>
</dbReference>
<dbReference type="Gene3D" id="1.10.10.10">
    <property type="entry name" value="Winged helix-like DNA-binding domain superfamily/Winged helix DNA-binding domain"/>
    <property type="match status" value="2"/>
</dbReference>
<organism evidence="5 6">
    <name type="scientific">Qiania dongpingensis</name>
    <dbReference type="NCBI Taxonomy" id="2763669"/>
    <lineage>
        <taxon>Bacteria</taxon>
        <taxon>Bacillati</taxon>
        <taxon>Bacillota</taxon>
        <taxon>Clostridia</taxon>
        <taxon>Lachnospirales</taxon>
        <taxon>Lachnospiraceae</taxon>
        <taxon>Qiania</taxon>
    </lineage>
</organism>
<keyword evidence="6" id="KW-1185">Reference proteome</keyword>
<dbReference type="PROSITE" id="PS50949">
    <property type="entry name" value="HTH_GNTR"/>
    <property type="match status" value="2"/>
</dbReference>
<protein>
    <submittedName>
        <fullName evidence="5">GntR family transcriptional regulator</fullName>
    </submittedName>
</protein>
<dbReference type="EMBL" id="CP060634">
    <property type="protein sequence ID" value="QNM04992.1"/>
    <property type="molecule type" value="Genomic_DNA"/>
</dbReference>
<gene>
    <name evidence="5" type="ORF">H9Q78_11120</name>
</gene>
<evidence type="ECO:0000313" key="5">
    <source>
        <dbReference type="EMBL" id="QNM04992.1"/>
    </source>
</evidence>
<keyword evidence="1" id="KW-0805">Transcription regulation</keyword>
<feature type="domain" description="HTH gntR-type" evidence="4">
    <location>
        <begin position="3"/>
        <end position="71"/>
    </location>
</feature>
<dbReference type="SMART" id="SM00345">
    <property type="entry name" value="HTH_GNTR"/>
    <property type="match status" value="2"/>
</dbReference>
<dbReference type="GO" id="GO:0003700">
    <property type="term" value="F:DNA-binding transcription factor activity"/>
    <property type="evidence" value="ECO:0007669"/>
    <property type="project" value="InterPro"/>
</dbReference>
<proteinExistence type="predicted"/>
<dbReference type="CDD" id="cd07377">
    <property type="entry name" value="WHTH_GntR"/>
    <property type="match status" value="1"/>
</dbReference>
<keyword evidence="3" id="KW-0804">Transcription</keyword>
<dbReference type="PANTHER" id="PTHR38445:SF9">
    <property type="entry name" value="HTH-TYPE TRANSCRIPTIONAL REPRESSOR YTRA"/>
    <property type="match status" value="1"/>
</dbReference>
<evidence type="ECO:0000259" key="4">
    <source>
        <dbReference type="PROSITE" id="PS50949"/>
    </source>
</evidence>
<dbReference type="SUPFAM" id="SSF46785">
    <property type="entry name" value="Winged helix' DNA-binding domain"/>
    <property type="match status" value="2"/>
</dbReference>
<accession>A0A7G9G2G0</accession>
<keyword evidence="2" id="KW-0238">DNA-binding</keyword>
<evidence type="ECO:0000256" key="3">
    <source>
        <dbReference type="ARBA" id="ARBA00023163"/>
    </source>
</evidence>
<sequence length="468" mass="53414">MEREKYNLIYDYYKCHILFGQLQEGDLLPTIEQIGNTYQVAPQTVRNALKKLQRDGLIFVSPGRHTEVIYKTTPSEALQYTQSYYLARKDEIDVVYHIASLLLTPFFYAGCQKLTDDDLMQILSVCREKGSNIVSISMFCCEIMLRAVHNQLINTLFSDVVSFFQFPCMTSFSEESSAEYKEYYNLTVSSCEALDRTGLFQAFSGFQALTQATLLAFIAEAAKTTPKPEQISFHWQTYRDRPQHCHTLAARMIYGIISGKYWEGEMLPSYENLALELSVSISTVRRTVSLLRDMGLIHSMNGVGNRIEFSPPDFEKLQRPTIQKNIAMARESAEILLVVVKNMVEREFSKLTNEHIQEMKQILSEKKNCCVLEAAILLIDYSMVLYPLSSFFETFGKLSGFLLLSYPFLLNQWREEGSGKISGTIEVLERALDEKNIGLFSEGMSDLLQSVLTQIKQTEKLLSSAECK</sequence>
<evidence type="ECO:0000256" key="2">
    <source>
        <dbReference type="ARBA" id="ARBA00023125"/>
    </source>
</evidence>
<evidence type="ECO:0000313" key="6">
    <source>
        <dbReference type="Proteomes" id="UP000515823"/>
    </source>
</evidence>
<name>A0A7G9G2G0_9FIRM</name>